<dbReference type="InterPro" id="IPR019530">
    <property type="entry name" value="Intra-flagellar_transport_57"/>
</dbReference>
<comment type="subcellular location">
    <subcellularLocation>
        <location evidence="1">Cell projection</location>
        <location evidence="1">Cilium</location>
    </subcellularLocation>
</comment>
<keyword evidence="5" id="KW-0175">Coiled coil</keyword>
<keyword evidence="3" id="KW-0969">Cilium</keyword>
<protein>
    <submittedName>
        <fullName evidence="6">Flagellar transport protein 57</fullName>
    </submittedName>
</protein>
<evidence type="ECO:0000256" key="1">
    <source>
        <dbReference type="ARBA" id="ARBA00004138"/>
    </source>
</evidence>
<dbReference type="VEuPathDB" id="GiardiaDB:QR46_2591"/>
<dbReference type="VEuPathDB" id="GiardiaDB:GL50581_2899"/>
<organism evidence="6 7">
    <name type="scientific">Giardia intestinalis</name>
    <name type="common">Giardia lamblia</name>
    <dbReference type="NCBI Taxonomy" id="5741"/>
    <lineage>
        <taxon>Eukaryota</taxon>
        <taxon>Metamonada</taxon>
        <taxon>Diplomonadida</taxon>
        <taxon>Hexamitidae</taxon>
        <taxon>Giardiinae</taxon>
        <taxon>Giardia</taxon>
    </lineage>
</organism>
<gene>
    <name evidence="6" type="ORF">DHA2_14713</name>
</gene>
<evidence type="ECO:0000256" key="5">
    <source>
        <dbReference type="SAM" id="Coils"/>
    </source>
</evidence>
<proteinExistence type="inferred from homology"/>
<dbReference type="Proteomes" id="UP000018320">
    <property type="component" value="Unassembled WGS sequence"/>
</dbReference>
<dbReference type="GO" id="GO:0005794">
    <property type="term" value="C:Golgi apparatus"/>
    <property type="evidence" value="ECO:0007669"/>
    <property type="project" value="TreeGrafter"/>
</dbReference>
<dbReference type="PANTHER" id="PTHR16011">
    <property type="entry name" value="IFT57/HIPPI"/>
    <property type="match status" value="1"/>
</dbReference>
<reference evidence="6 7" key="2">
    <citation type="journal article" date="2013" name="Genome Biol. Evol.">
        <title>Genome sequencing of Giardia lamblia genotypes A2 and B isolates (DH and GS) and comparative analysis with the genomes of genotypes A1 and E (WB and Pig).</title>
        <authorList>
            <person name="Adam R.D."/>
            <person name="Dahlstrom E.W."/>
            <person name="Martens C.A."/>
            <person name="Bruno D.P."/>
            <person name="Barbian K.D."/>
            <person name="Ricklefs S.M."/>
            <person name="Hernandez M.M."/>
            <person name="Narla N.P."/>
            <person name="Patel R.B."/>
            <person name="Porcella S.F."/>
            <person name="Nash T.E."/>
        </authorList>
    </citation>
    <scope>NUCLEOTIDE SEQUENCE [LARGE SCALE GENOMIC DNA]</scope>
    <source>
        <strain evidence="6 7">DH</strain>
    </source>
</reference>
<dbReference type="VEuPathDB" id="GiardiaDB:DHA2_14713"/>
<dbReference type="GO" id="GO:0005815">
    <property type="term" value="C:microtubule organizing center"/>
    <property type="evidence" value="ECO:0007669"/>
    <property type="project" value="TreeGrafter"/>
</dbReference>
<feature type="coiled-coil region" evidence="5">
    <location>
        <begin position="314"/>
        <end position="341"/>
    </location>
</feature>
<dbReference type="GO" id="GO:1905515">
    <property type="term" value="P:non-motile cilium assembly"/>
    <property type="evidence" value="ECO:0007669"/>
    <property type="project" value="TreeGrafter"/>
</dbReference>
<feature type="non-terminal residue" evidence="6">
    <location>
        <position position="1"/>
    </location>
</feature>
<evidence type="ECO:0000313" key="6">
    <source>
        <dbReference type="EMBL" id="ESU36071.1"/>
    </source>
</evidence>
<evidence type="ECO:0000313" key="7">
    <source>
        <dbReference type="Proteomes" id="UP000018320"/>
    </source>
</evidence>
<sequence>VTLVVNTLVMIAPRLSMPAIVNAQSLVAKLRQLNCEKNYCHPNNLPGFTASAFYKESSSPLDQLVQTARLCHWLLSQLGISVQGVSEFDDPIAISTDLLVACKDIVNVANIPPHRIRMGYGDDLTALVLGIADACLAKLQPNIVSWKSLGSENANAGVERDNDDDDAPILDDLIVDDALIGTMTAKKGTFTTAAGLATGSLTTDSGCIAPGLISEADWEQELMAVDSQLGGKQLGGAYAGQDWRKDVVSMSLLAKALSKETGSCAQSISSLVTDFGKQLERISTREQHLNSQVGQYSAKLGDANRTHAGVTEELAELSQSISALTGELSTINEKLRALKVELQVESARASDTSNIHIVKTAFSSLSGEIRQLDLRITLAQQRLFSIAPSEPNTVRI</sequence>
<accession>V6TB24</accession>
<dbReference type="Pfam" id="PF10498">
    <property type="entry name" value="IFT57"/>
    <property type="match status" value="1"/>
</dbReference>
<dbReference type="EMBL" id="AHGT01000058">
    <property type="protein sequence ID" value="ESU36071.1"/>
    <property type="molecule type" value="Genomic_DNA"/>
</dbReference>
<keyword evidence="4" id="KW-0966">Cell projection</keyword>
<dbReference type="PANTHER" id="PTHR16011:SF0">
    <property type="entry name" value="INTRAFLAGELLAR TRANSPORT PROTEIN 57 HOMOLOG"/>
    <property type="match status" value="1"/>
</dbReference>
<dbReference type="GO" id="GO:0005929">
    <property type="term" value="C:cilium"/>
    <property type="evidence" value="ECO:0007669"/>
    <property type="project" value="UniProtKB-SubCell"/>
</dbReference>
<dbReference type="AlphaFoldDB" id="V6TB24"/>
<evidence type="ECO:0000256" key="3">
    <source>
        <dbReference type="ARBA" id="ARBA00023069"/>
    </source>
</evidence>
<name>V6TB24_GIAIN</name>
<dbReference type="VEuPathDB" id="GiardiaDB:GL50803_0014713"/>
<reference evidence="7" key="1">
    <citation type="submission" date="2012-02" db="EMBL/GenBank/DDBJ databases">
        <title>Genome sequencing of Giardia lamblia Genotypes A2 and B isolates (DH and GS) and comparative analysis with the genomes of Genotypes A1 and E (WB and Pig).</title>
        <authorList>
            <person name="Adam R."/>
            <person name="Dahlstrom E."/>
            <person name="Martens C."/>
            <person name="Bruno D."/>
            <person name="Barbian K."/>
            <person name="Porcella S.F."/>
            <person name="Nash T."/>
        </authorList>
    </citation>
    <scope>NUCLEOTIDE SEQUENCE</scope>
    <source>
        <strain evidence="7">DH</strain>
    </source>
</reference>
<comment type="similarity">
    <text evidence="2">Belongs to the IFT57 family.</text>
</comment>
<evidence type="ECO:0000256" key="2">
    <source>
        <dbReference type="ARBA" id="ARBA00009415"/>
    </source>
</evidence>
<comment type="caution">
    <text evidence="6">The sequence shown here is derived from an EMBL/GenBank/DDBJ whole genome shotgun (WGS) entry which is preliminary data.</text>
</comment>
<keyword evidence="6" id="KW-0282">Flagellum</keyword>
<dbReference type="GO" id="GO:0042073">
    <property type="term" value="P:intraciliary transport"/>
    <property type="evidence" value="ECO:0007669"/>
    <property type="project" value="TreeGrafter"/>
</dbReference>
<dbReference type="GO" id="GO:0030992">
    <property type="term" value="C:intraciliary transport particle B"/>
    <property type="evidence" value="ECO:0007669"/>
    <property type="project" value="TreeGrafter"/>
</dbReference>
<evidence type="ECO:0000256" key="4">
    <source>
        <dbReference type="ARBA" id="ARBA00023273"/>
    </source>
</evidence>